<dbReference type="Proteomes" id="UP000307440">
    <property type="component" value="Unassembled WGS sequence"/>
</dbReference>
<sequence>MCFGGLVWWESGLASGAMYIPHKGSCSHRVNRCSSFFVRCPCDFFGYFTPRGLVSYPIPGSCWSGRGMWWCDRAMRRGHVRAMDSLRPGSLTRDLLCAMVGRGAMCGGGNGGKVCMFGWRGTHTDYSYLTTSAPRYKRSAGPNTGDLG</sequence>
<organism evidence="1 2">
    <name type="scientific">Coprinopsis marcescibilis</name>
    <name type="common">Agaric fungus</name>
    <name type="synonym">Psathyrella marcescibilis</name>
    <dbReference type="NCBI Taxonomy" id="230819"/>
    <lineage>
        <taxon>Eukaryota</taxon>
        <taxon>Fungi</taxon>
        <taxon>Dikarya</taxon>
        <taxon>Basidiomycota</taxon>
        <taxon>Agaricomycotina</taxon>
        <taxon>Agaricomycetes</taxon>
        <taxon>Agaricomycetidae</taxon>
        <taxon>Agaricales</taxon>
        <taxon>Agaricineae</taxon>
        <taxon>Psathyrellaceae</taxon>
        <taxon>Coprinopsis</taxon>
    </lineage>
</organism>
<dbReference type="AlphaFoldDB" id="A0A5C3KEH8"/>
<dbReference type="EMBL" id="ML210396">
    <property type="protein sequence ID" value="TFK18506.1"/>
    <property type="molecule type" value="Genomic_DNA"/>
</dbReference>
<reference evidence="1 2" key="1">
    <citation type="journal article" date="2019" name="Nat. Ecol. Evol.">
        <title>Megaphylogeny resolves global patterns of mushroom evolution.</title>
        <authorList>
            <person name="Varga T."/>
            <person name="Krizsan K."/>
            <person name="Foldi C."/>
            <person name="Dima B."/>
            <person name="Sanchez-Garcia M."/>
            <person name="Sanchez-Ramirez S."/>
            <person name="Szollosi G.J."/>
            <person name="Szarkandi J.G."/>
            <person name="Papp V."/>
            <person name="Albert L."/>
            <person name="Andreopoulos W."/>
            <person name="Angelini C."/>
            <person name="Antonin V."/>
            <person name="Barry K.W."/>
            <person name="Bougher N.L."/>
            <person name="Buchanan P."/>
            <person name="Buyck B."/>
            <person name="Bense V."/>
            <person name="Catcheside P."/>
            <person name="Chovatia M."/>
            <person name="Cooper J."/>
            <person name="Damon W."/>
            <person name="Desjardin D."/>
            <person name="Finy P."/>
            <person name="Geml J."/>
            <person name="Haridas S."/>
            <person name="Hughes K."/>
            <person name="Justo A."/>
            <person name="Karasinski D."/>
            <person name="Kautmanova I."/>
            <person name="Kiss B."/>
            <person name="Kocsube S."/>
            <person name="Kotiranta H."/>
            <person name="LaButti K.M."/>
            <person name="Lechner B.E."/>
            <person name="Liimatainen K."/>
            <person name="Lipzen A."/>
            <person name="Lukacs Z."/>
            <person name="Mihaltcheva S."/>
            <person name="Morgado L.N."/>
            <person name="Niskanen T."/>
            <person name="Noordeloos M.E."/>
            <person name="Ohm R.A."/>
            <person name="Ortiz-Santana B."/>
            <person name="Ovrebo C."/>
            <person name="Racz N."/>
            <person name="Riley R."/>
            <person name="Savchenko A."/>
            <person name="Shiryaev A."/>
            <person name="Soop K."/>
            <person name="Spirin V."/>
            <person name="Szebenyi C."/>
            <person name="Tomsovsky M."/>
            <person name="Tulloss R.E."/>
            <person name="Uehling J."/>
            <person name="Grigoriev I.V."/>
            <person name="Vagvolgyi C."/>
            <person name="Papp T."/>
            <person name="Martin F.M."/>
            <person name="Miettinen O."/>
            <person name="Hibbett D.S."/>
            <person name="Nagy L.G."/>
        </authorList>
    </citation>
    <scope>NUCLEOTIDE SEQUENCE [LARGE SCALE GENOMIC DNA]</scope>
    <source>
        <strain evidence="1 2">CBS 121175</strain>
    </source>
</reference>
<name>A0A5C3KEH8_COPMA</name>
<proteinExistence type="predicted"/>
<gene>
    <name evidence="1" type="ORF">FA15DRAFT_252250</name>
</gene>
<evidence type="ECO:0000313" key="1">
    <source>
        <dbReference type="EMBL" id="TFK18506.1"/>
    </source>
</evidence>
<keyword evidence="2" id="KW-1185">Reference proteome</keyword>
<protein>
    <submittedName>
        <fullName evidence="1">Uncharacterized protein</fullName>
    </submittedName>
</protein>
<accession>A0A5C3KEH8</accession>
<evidence type="ECO:0000313" key="2">
    <source>
        <dbReference type="Proteomes" id="UP000307440"/>
    </source>
</evidence>